<feature type="transmembrane region" description="Helical" evidence="1">
    <location>
        <begin position="12"/>
        <end position="31"/>
    </location>
</feature>
<feature type="transmembrane region" description="Helical" evidence="1">
    <location>
        <begin position="43"/>
        <end position="64"/>
    </location>
</feature>
<dbReference type="PANTHER" id="PTHR37947:SF1">
    <property type="entry name" value="BLL2462 PROTEIN"/>
    <property type="match status" value="1"/>
</dbReference>
<dbReference type="AlphaFoldDB" id="L8JMW8"/>
<name>L8JMW8_9BACT</name>
<keyword evidence="1" id="KW-0472">Membrane</keyword>
<evidence type="ECO:0000313" key="3">
    <source>
        <dbReference type="Proteomes" id="UP000011135"/>
    </source>
</evidence>
<sequence>MQRPGLIFENSPLFLILCLLAGLIYGFLLYRKSGPWGPRVNKLLFVLRAIAVAGIAALLVSPILRQIRNYTEDPTLVFAVDNSRSVAEVVDSIALKQFNDKLRGLAADLQGEYNIEYRDFTSEPQNSVPGRIDYGAQSSNIHGLLNDVQRDYEGRNLGGVVLISDGIYNEGMSPTFSDHHFRIHAVGIGDTVPKSDLSIVSLLYNKISYEGNRFPLVAQLTHVGFAGETVNVSVVSDGNTIARQLLQLGADNQVSDVKFLIEANKNGYQRYQVLLERKQGEFTYTNNVQQAYVEVIEGKQQIALIAPAPHPDIKAIRSAIESNANYSIDQYILSMDNDLGKLSGSTNKYDLIIYHQIPDNRGAADRFIQKFQQQKVPTLTILGPQTNVRQFNQTSQVLAIDAVPNEYDKVTAVFNQDFTSFKLSDALQQSLDDFPPINTPFGRISMRGKADVLLYQKVGNIVTSKPLIAVSTNEDVKNGVVLGDGLWKWKLMDYAENGNNEAFNELVGKLVQYLSSKEDKRKFKAYPVKNEFLSNEKIVFDTEVYNDLYERVYGNKIDLAITNAEGETTNYSFVTNENNTRYTISGIPEGVYQYNASTLLGDQREAVKGQFLVKELQLETINLTADFDLLRRLAHRSGGEFVLSGQIDRLLQGIKVQKAPGIIHTQEKYLPFIHLKWLFFFLLGLLTIEWFIRKHSGSY</sequence>
<evidence type="ECO:0000256" key="1">
    <source>
        <dbReference type="SAM" id="Phobius"/>
    </source>
</evidence>
<gene>
    <name evidence="2" type="ORF">C900_03865</name>
</gene>
<dbReference type="eggNOG" id="COG2304">
    <property type="taxonomic scope" value="Bacteria"/>
</dbReference>
<keyword evidence="1" id="KW-1133">Transmembrane helix</keyword>
<organism evidence="2 3">
    <name type="scientific">Fulvivirga imtechensis AK7</name>
    <dbReference type="NCBI Taxonomy" id="1237149"/>
    <lineage>
        <taxon>Bacteria</taxon>
        <taxon>Pseudomonadati</taxon>
        <taxon>Bacteroidota</taxon>
        <taxon>Cytophagia</taxon>
        <taxon>Cytophagales</taxon>
        <taxon>Fulvivirgaceae</taxon>
        <taxon>Fulvivirga</taxon>
    </lineage>
</organism>
<keyword evidence="3" id="KW-1185">Reference proteome</keyword>
<comment type="caution">
    <text evidence="2">The sequence shown here is derived from an EMBL/GenBank/DDBJ whole genome shotgun (WGS) entry which is preliminary data.</text>
</comment>
<evidence type="ECO:0008006" key="4">
    <source>
        <dbReference type="Google" id="ProtNLM"/>
    </source>
</evidence>
<dbReference type="Proteomes" id="UP000011135">
    <property type="component" value="Unassembled WGS sequence"/>
</dbReference>
<dbReference type="PANTHER" id="PTHR37947">
    <property type="entry name" value="BLL2462 PROTEIN"/>
    <property type="match status" value="1"/>
</dbReference>
<dbReference type="EMBL" id="AMZN01000055">
    <property type="protein sequence ID" value="ELR70180.1"/>
    <property type="molecule type" value="Genomic_DNA"/>
</dbReference>
<reference evidence="2 3" key="1">
    <citation type="submission" date="2012-12" db="EMBL/GenBank/DDBJ databases">
        <title>Genome assembly of Fulvivirga imtechensis AK7.</title>
        <authorList>
            <person name="Nupur N."/>
            <person name="Khatri I."/>
            <person name="Kumar R."/>
            <person name="Subramanian S."/>
            <person name="Pinnaka A."/>
        </authorList>
    </citation>
    <scope>NUCLEOTIDE SEQUENCE [LARGE SCALE GENOMIC DNA]</scope>
    <source>
        <strain evidence="2 3">AK7</strain>
    </source>
</reference>
<evidence type="ECO:0000313" key="2">
    <source>
        <dbReference type="EMBL" id="ELR70180.1"/>
    </source>
</evidence>
<accession>L8JMW8</accession>
<feature type="transmembrane region" description="Helical" evidence="1">
    <location>
        <begin position="669"/>
        <end position="692"/>
    </location>
</feature>
<dbReference type="STRING" id="1237149.C900_03865"/>
<proteinExistence type="predicted"/>
<keyword evidence="1" id="KW-0812">Transmembrane</keyword>
<protein>
    <recommendedName>
        <fullName evidence="4">VWA domain-containing protein</fullName>
    </recommendedName>
</protein>